<dbReference type="AlphaFoldDB" id="A0A9W7KQJ8"/>
<name>A0A9W7KQJ8_9PROT</name>
<gene>
    <name evidence="1" type="ORF">DS843_22855</name>
</gene>
<protein>
    <submittedName>
        <fullName evidence="1">Uncharacterized protein</fullName>
    </submittedName>
</protein>
<keyword evidence="2" id="KW-1185">Reference proteome</keyword>
<evidence type="ECO:0000313" key="1">
    <source>
        <dbReference type="EMBL" id="KAA0677682.1"/>
    </source>
</evidence>
<comment type="caution">
    <text evidence="1">The sequence shown here is derived from an EMBL/GenBank/DDBJ whole genome shotgun (WGS) entry which is preliminary data.</text>
</comment>
<dbReference type="EMBL" id="QOKW01000022">
    <property type="protein sequence ID" value="KAA0677682.1"/>
    <property type="molecule type" value="Genomic_DNA"/>
</dbReference>
<dbReference type="Proteomes" id="UP000480854">
    <property type="component" value="Unassembled WGS sequence"/>
</dbReference>
<proteinExistence type="predicted"/>
<reference evidence="1 2" key="1">
    <citation type="submission" date="2018-07" db="EMBL/GenBank/DDBJ databases">
        <title>Genome sequence of Azospirillum sp. ATCC 49961.</title>
        <authorList>
            <person name="Sant'Anna F.H."/>
            <person name="Baldani J.I."/>
            <person name="Zilli J.E."/>
            <person name="Reis V.M."/>
            <person name="Hartmann A."/>
            <person name="Cruz L."/>
            <person name="de Souza E.M."/>
            <person name="de Oliveira Pedrosa F."/>
            <person name="Passaglia L.M.P."/>
        </authorList>
    </citation>
    <scope>NUCLEOTIDE SEQUENCE [LARGE SCALE GENOMIC DNA]</scope>
    <source>
        <strain evidence="1 2">ATCC 49961</strain>
    </source>
</reference>
<dbReference type="RefSeq" id="WP_149471152.1">
    <property type="nucleotide sequence ID" value="NZ_QOKW01000022.1"/>
</dbReference>
<evidence type="ECO:0000313" key="2">
    <source>
        <dbReference type="Proteomes" id="UP000480854"/>
    </source>
</evidence>
<organism evidence="1 2">
    <name type="scientific">Roseomonas genomospecies 6</name>
    <dbReference type="NCBI Taxonomy" id="214106"/>
    <lineage>
        <taxon>Bacteria</taxon>
        <taxon>Pseudomonadati</taxon>
        <taxon>Pseudomonadota</taxon>
        <taxon>Alphaproteobacteria</taxon>
        <taxon>Acetobacterales</taxon>
        <taxon>Roseomonadaceae</taxon>
        <taxon>Roseomonas</taxon>
    </lineage>
</organism>
<sequence>MTDRKSPSHAEVLSLALQRPREFRVRLAPGADGQVYVTVDETELWRRRTWRRRTAVADALLAPSLAAACIEDLLGDLVDRESGDVRAMFGVFAPDDDRWPLPTTKEEP</sequence>
<accession>A0A9W7KQJ8</accession>